<reference evidence="3 4" key="1">
    <citation type="submission" date="2018-07" db="EMBL/GenBank/DDBJ databases">
        <title>Freshwater and sediment microbial communities from various areas in North America, analyzing microbe dynamics in response to fracking.</title>
        <authorList>
            <person name="Lamendella R."/>
        </authorList>
    </citation>
    <scope>NUCLEOTIDE SEQUENCE [LARGE SCALE GENOMIC DNA]</scope>
    <source>
        <strain evidence="3 4">160A</strain>
    </source>
</reference>
<keyword evidence="3" id="KW-0255">Endonuclease</keyword>
<dbReference type="GO" id="GO:0004519">
    <property type="term" value="F:endonuclease activity"/>
    <property type="evidence" value="ECO:0007669"/>
    <property type="project" value="UniProtKB-KW"/>
</dbReference>
<keyword evidence="4" id="KW-1185">Reference proteome</keyword>
<keyword evidence="3" id="KW-0378">Hydrolase</keyword>
<evidence type="ECO:0000256" key="2">
    <source>
        <dbReference type="HAMAP-Rule" id="MF_00048"/>
    </source>
</evidence>
<dbReference type="Gene3D" id="3.40.1350.10">
    <property type="match status" value="1"/>
</dbReference>
<dbReference type="STRING" id="1168289.GCA_000259075_03442"/>
<dbReference type="InterPro" id="IPR003509">
    <property type="entry name" value="UPF0102_YraN-like"/>
</dbReference>
<dbReference type="AlphaFoldDB" id="A0A2T0WXG8"/>
<comment type="similarity">
    <text evidence="1 2">Belongs to the UPF0102 family.</text>
</comment>
<keyword evidence="3" id="KW-0540">Nuclease</keyword>
<dbReference type="PANTHER" id="PTHR34039:SF1">
    <property type="entry name" value="UPF0102 PROTEIN YRAN"/>
    <property type="match status" value="1"/>
</dbReference>
<dbReference type="Proteomes" id="UP000252733">
    <property type="component" value="Unassembled WGS sequence"/>
</dbReference>
<dbReference type="GO" id="GO:0003676">
    <property type="term" value="F:nucleic acid binding"/>
    <property type="evidence" value="ECO:0007669"/>
    <property type="project" value="InterPro"/>
</dbReference>
<dbReference type="OrthoDB" id="9802516at2"/>
<evidence type="ECO:0000313" key="4">
    <source>
        <dbReference type="Proteomes" id="UP000252733"/>
    </source>
</evidence>
<gene>
    <name evidence="3" type="ORF">DFO77_10529</name>
</gene>
<organism evidence="3 4">
    <name type="scientific">Marinilabilia salmonicolor</name>
    <dbReference type="NCBI Taxonomy" id="989"/>
    <lineage>
        <taxon>Bacteria</taxon>
        <taxon>Pseudomonadati</taxon>
        <taxon>Bacteroidota</taxon>
        <taxon>Bacteroidia</taxon>
        <taxon>Marinilabiliales</taxon>
        <taxon>Marinilabiliaceae</taxon>
        <taxon>Marinilabilia</taxon>
    </lineage>
</organism>
<dbReference type="EMBL" id="QPIZ01000005">
    <property type="protein sequence ID" value="RCW37521.1"/>
    <property type="molecule type" value="Genomic_DNA"/>
</dbReference>
<accession>A0A2T0WXG8</accession>
<sequence>MARHNKLGQKGEDKAAAYLLDNGYRLAARNFRYDHKEIDIIAWDDDQLVIVEVRTRDSDIHEHPRDSLTPTKINAIIYAAEAYIMQNELDCETRFDLICWLPNKKDEEWEMEHIVDAFHSTP</sequence>
<evidence type="ECO:0000256" key="1">
    <source>
        <dbReference type="ARBA" id="ARBA00006738"/>
    </source>
</evidence>
<evidence type="ECO:0000313" key="3">
    <source>
        <dbReference type="EMBL" id="RCW37521.1"/>
    </source>
</evidence>
<name>A0A2T0WXG8_9BACT</name>
<comment type="caution">
    <text evidence="3">The sequence shown here is derived from an EMBL/GenBank/DDBJ whole genome shotgun (WGS) entry which is preliminary data.</text>
</comment>
<dbReference type="CDD" id="cd20736">
    <property type="entry name" value="PoNe_Nuclease"/>
    <property type="match status" value="1"/>
</dbReference>
<proteinExistence type="inferred from homology"/>
<dbReference type="SUPFAM" id="SSF52980">
    <property type="entry name" value="Restriction endonuclease-like"/>
    <property type="match status" value="1"/>
</dbReference>
<dbReference type="RefSeq" id="WP_106154641.1">
    <property type="nucleotide sequence ID" value="NZ_PVTS01000024.1"/>
</dbReference>
<dbReference type="Pfam" id="PF02021">
    <property type="entry name" value="UPF0102"/>
    <property type="match status" value="1"/>
</dbReference>
<dbReference type="PANTHER" id="PTHR34039">
    <property type="entry name" value="UPF0102 PROTEIN YRAN"/>
    <property type="match status" value="1"/>
</dbReference>
<dbReference type="HAMAP" id="MF_00048">
    <property type="entry name" value="UPF0102"/>
    <property type="match status" value="1"/>
</dbReference>
<dbReference type="InterPro" id="IPR011335">
    <property type="entry name" value="Restrct_endonuc-II-like"/>
</dbReference>
<protein>
    <recommendedName>
        <fullName evidence="2">UPF0102 protein DFO77_10529</fullName>
    </recommendedName>
</protein>
<dbReference type="InterPro" id="IPR011856">
    <property type="entry name" value="tRNA_endonuc-like_dom_sf"/>
</dbReference>